<comment type="caution">
    <text evidence="2">The sequence shown here is derived from an EMBL/GenBank/DDBJ whole genome shotgun (WGS) entry which is preliminary data.</text>
</comment>
<proteinExistence type="predicted"/>
<evidence type="ECO:0000313" key="2">
    <source>
        <dbReference type="EMBL" id="KAK6116820.1"/>
    </source>
</evidence>
<feature type="compositionally biased region" description="Polar residues" evidence="1">
    <location>
        <begin position="142"/>
        <end position="160"/>
    </location>
</feature>
<evidence type="ECO:0000313" key="3">
    <source>
        <dbReference type="Proteomes" id="UP001318860"/>
    </source>
</evidence>
<keyword evidence="3" id="KW-1185">Reference proteome</keyword>
<reference evidence="2 3" key="1">
    <citation type="journal article" date="2021" name="Comput. Struct. Biotechnol. J.">
        <title>De novo genome assembly of the potent medicinal plant Rehmannia glutinosa using nanopore technology.</title>
        <authorList>
            <person name="Ma L."/>
            <person name="Dong C."/>
            <person name="Song C."/>
            <person name="Wang X."/>
            <person name="Zheng X."/>
            <person name="Niu Y."/>
            <person name="Chen S."/>
            <person name="Feng W."/>
        </authorList>
    </citation>
    <scope>NUCLEOTIDE SEQUENCE [LARGE SCALE GENOMIC DNA]</scope>
    <source>
        <strain evidence="2">DH-2019</strain>
    </source>
</reference>
<name>A0ABR0U3N7_REHGL</name>
<dbReference type="Proteomes" id="UP001318860">
    <property type="component" value="Unassembled WGS sequence"/>
</dbReference>
<protein>
    <submittedName>
        <fullName evidence="2">Uncharacterized protein</fullName>
    </submittedName>
</protein>
<evidence type="ECO:0000256" key="1">
    <source>
        <dbReference type="SAM" id="MobiDB-lite"/>
    </source>
</evidence>
<sequence>MKQLCGKRNTYYTIRNGLLFLLQRIRQKPTANVVSLNGDLRRYPLPVTVSQVLNFEALSPDSFFVCNSDRLYFDDYVPRLDSEDELEPAEIYFILPISKLQHRLAASDMAALAVKASVAINASNPRRNRKSRISPVSVAEGDSQSSSNISPIHNSYVQSRKTSKGLGRPELGVSRSGSVRKLQRYSSRRAKLAVRSFRIRLTTINEGSVLLN</sequence>
<dbReference type="EMBL" id="JABTTQ020003482">
    <property type="protein sequence ID" value="KAK6116820.1"/>
    <property type="molecule type" value="Genomic_DNA"/>
</dbReference>
<dbReference type="InterPro" id="IPR025322">
    <property type="entry name" value="PADRE_dom"/>
</dbReference>
<feature type="region of interest" description="Disordered" evidence="1">
    <location>
        <begin position="125"/>
        <end position="178"/>
    </location>
</feature>
<gene>
    <name evidence="2" type="ORF">DH2020_049450</name>
</gene>
<dbReference type="Pfam" id="PF14009">
    <property type="entry name" value="PADRE"/>
    <property type="match status" value="1"/>
</dbReference>
<organism evidence="2 3">
    <name type="scientific">Rehmannia glutinosa</name>
    <name type="common">Chinese foxglove</name>
    <dbReference type="NCBI Taxonomy" id="99300"/>
    <lineage>
        <taxon>Eukaryota</taxon>
        <taxon>Viridiplantae</taxon>
        <taxon>Streptophyta</taxon>
        <taxon>Embryophyta</taxon>
        <taxon>Tracheophyta</taxon>
        <taxon>Spermatophyta</taxon>
        <taxon>Magnoliopsida</taxon>
        <taxon>eudicotyledons</taxon>
        <taxon>Gunneridae</taxon>
        <taxon>Pentapetalae</taxon>
        <taxon>asterids</taxon>
        <taxon>lamiids</taxon>
        <taxon>Lamiales</taxon>
        <taxon>Orobanchaceae</taxon>
        <taxon>Rehmannieae</taxon>
        <taxon>Rehmannia</taxon>
    </lineage>
</organism>
<accession>A0ABR0U3N7</accession>
<dbReference type="PANTHER" id="PTHR33052">
    <property type="entry name" value="DUF4228 DOMAIN PROTEIN-RELATED"/>
    <property type="match status" value="1"/>
</dbReference>